<dbReference type="OrthoDB" id="9780211at2"/>
<gene>
    <name evidence="2" type="ORF">ECE50_028445</name>
</gene>
<dbReference type="EMBL" id="RIAR02000001">
    <property type="protein sequence ID" value="NSL90787.1"/>
    <property type="molecule type" value="Genomic_DNA"/>
</dbReference>
<reference evidence="2" key="1">
    <citation type="submission" date="2020-05" db="EMBL/GenBank/DDBJ databases">
        <title>Chitinophaga laudate sp. nov., isolated from a tropical peat swamp.</title>
        <authorList>
            <person name="Goh C.B.S."/>
            <person name="Lee M.S."/>
            <person name="Parimannan S."/>
            <person name="Pasbakhsh P."/>
            <person name="Yule C.M."/>
            <person name="Rajandas H."/>
            <person name="Loke S."/>
            <person name="Croft L."/>
            <person name="Tan J.B.L."/>
        </authorList>
    </citation>
    <scope>NUCLEOTIDE SEQUENCE</scope>
    <source>
        <strain evidence="2">Mgbs1</strain>
    </source>
</reference>
<evidence type="ECO:0000313" key="2">
    <source>
        <dbReference type="EMBL" id="NSL90787.1"/>
    </source>
</evidence>
<proteinExistence type="predicted"/>
<dbReference type="PANTHER" id="PTHR12521:SF0">
    <property type="entry name" value="ADP-RIBOSE GLYCOHYDROLASE OARD1"/>
    <property type="match status" value="1"/>
</dbReference>
<evidence type="ECO:0000256" key="1">
    <source>
        <dbReference type="ARBA" id="ARBA00035885"/>
    </source>
</evidence>
<comment type="caution">
    <text evidence="2">The sequence shown here is derived from an EMBL/GenBank/DDBJ whole genome shotgun (WGS) entry which is preliminary data.</text>
</comment>
<protein>
    <submittedName>
        <fullName evidence="2">Macro domain-containing protein</fullName>
    </submittedName>
</protein>
<keyword evidence="3" id="KW-1185">Reference proteome</keyword>
<comment type="catalytic activity">
    <reaction evidence="1">
        <text>an N-(ADP-alpha-D-ribosyl)-thymidine in DNA + H2O = a thymidine in DNA + ADP-D-ribose</text>
        <dbReference type="Rhea" id="RHEA:71655"/>
        <dbReference type="Rhea" id="RHEA-COMP:13556"/>
        <dbReference type="Rhea" id="RHEA-COMP:18051"/>
        <dbReference type="ChEBI" id="CHEBI:15377"/>
        <dbReference type="ChEBI" id="CHEBI:57967"/>
        <dbReference type="ChEBI" id="CHEBI:137386"/>
        <dbReference type="ChEBI" id="CHEBI:191199"/>
    </reaction>
    <physiologicalReaction direction="left-to-right" evidence="1">
        <dbReference type="Rhea" id="RHEA:71656"/>
    </physiologicalReaction>
</comment>
<dbReference type="PANTHER" id="PTHR12521">
    <property type="entry name" value="PROTEIN C6ORF130"/>
    <property type="match status" value="1"/>
</dbReference>
<name>A0A3S1B291_9BACT</name>
<dbReference type="Gene3D" id="3.40.220.10">
    <property type="entry name" value="Leucine Aminopeptidase, subunit E, domain 1"/>
    <property type="match status" value="1"/>
</dbReference>
<sequence>MSVIFIQGDLFNHPGLHTYAHGCNCAGAMGKGIAVDFKLKFPDMYQEYKKRCRNGSFTLGSVYFYQSGPYSVFNIGTQKTWQTKAEMVAIETGLTTMLNIAAEHNIHKIGLPRIGAGLGRLSWEEVKETIIRLAENSPIELIVFEEFVKAPSV</sequence>
<dbReference type="CDD" id="cd02901">
    <property type="entry name" value="Macro_Poa1p-like"/>
    <property type="match status" value="1"/>
</dbReference>
<dbReference type="SMART" id="SM00506">
    <property type="entry name" value="A1pp"/>
    <property type="match status" value="1"/>
</dbReference>
<accession>A0A3S1B291</accession>
<dbReference type="PROSITE" id="PS51154">
    <property type="entry name" value="MACRO"/>
    <property type="match status" value="1"/>
</dbReference>
<dbReference type="Pfam" id="PF01661">
    <property type="entry name" value="Macro"/>
    <property type="match status" value="1"/>
</dbReference>
<dbReference type="GO" id="GO:0140291">
    <property type="term" value="P:peptidyl-glutamate ADP-deribosylation"/>
    <property type="evidence" value="ECO:0007669"/>
    <property type="project" value="TreeGrafter"/>
</dbReference>
<dbReference type="InterPro" id="IPR002589">
    <property type="entry name" value="Macro_dom"/>
</dbReference>
<evidence type="ECO:0000313" key="3">
    <source>
        <dbReference type="Proteomes" id="UP000281028"/>
    </source>
</evidence>
<dbReference type="InterPro" id="IPR050892">
    <property type="entry name" value="ADP-ribose_metab_enzymes"/>
</dbReference>
<dbReference type="Proteomes" id="UP000281028">
    <property type="component" value="Unassembled WGS sequence"/>
</dbReference>
<dbReference type="InterPro" id="IPR043472">
    <property type="entry name" value="Macro_dom-like"/>
</dbReference>
<dbReference type="AlphaFoldDB" id="A0A3S1B291"/>
<dbReference type="SUPFAM" id="SSF52949">
    <property type="entry name" value="Macro domain-like"/>
    <property type="match status" value="1"/>
</dbReference>
<organism evidence="2 3">
    <name type="scientific">Chitinophaga solisilvae</name>
    <dbReference type="NCBI Taxonomy" id="1233460"/>
    <lineage>
        <taxon>Bacteria</taxon>
        <taxon>Pseudomonadati</taxon>
        <taxon>Bacteroidota</taxon>
        <taxon>Chitinophagia</taxon>
        <taxon>Chitinophagales</taxon>
        <taxon>Chitinophagaceae</taxon>
        <taxon>Chitinophaga</taxon>
    </lineage>
</organism>